<dbReference type="Pfam" id="PF00814">
    <property type="entry name" value="TsaD"/>
    <property type="match status" value="1"/>
</dbReference>
<dbReference type="InterPro" id="IPR043129">
    <property type="entry name" value="ATPase_NBD"/>
</dbReference>
<dbReference type="NCBIfam" id="TIGR03725">
    <property type="entry name" value="T6A_YeaZ"/>
    <property type="match status" value="1"/>
</dbReference>
<reference evidence="2 3" key="1">
    <citation type="submission" date="2018-06" db="EMBL/GenBank/DDBJ databases">
        <authorList>
            <consortium name="Pathogen Informatics"/>
            <person name="Doyle S."/>
        </authorList>
    </citation>
    <scope>NUCLEOTIDE SEQUENCE [LARGE SCALE GENOMIC DNA]</scope>
    <source>
        <strain evidence="2 3">NCTC13645</strain>
    </source>
</reference>
<dbReference type="InterPro" id="IPR000905">
    <property type="entry name" value="Gcp-like_dom"/>
</dbReference>
<organism evidence="2 3">
    <name type="scientific">Weissella viridescens</name>
    <name type="common">Lactobacillus viridescens</name>
    <dbReference type="NCBI Taxonomy" id="1629"/>
    <lineage>
        <taxon>Bacteria</taxon>
        <taxon>Bacillati</taxon>
        <taxon>Bacillota</taxon>
        <taxon>Bacilli</taxon>
        <taxon>Lactobacillales</taxon>
        <taxon>Lactobacillaceae</taxon>
        <taxon>Weissella</taxon>
    </lineage>
</organism>
<feature type="domain" description="Gcp-like" evidence="1">
    <location>
        <begin position="32"/>
        <end position="223"/>
    </location>
</feature>
<dbReference type="SUPFAM" id="SSF53067">
    <property type="entry name" value="Actin-like ATPase domain"/>
    <property type="match status" value="2"/>
</dbReference>
<dbReference type="GO" id="GO:0005829">
    <property type="term" value="C:cytosol"/>
    <property type="evidence" value="ECO:0007669"/>
    <property type="project" value="TreeGrafter"/>
</dbReference>
<evidence type="ECO:0000259" key="1">
    <source>
        <dbReference type="Pfam" id="PF00814"/>
    </source>
</evidence>
<dbReference type="AlphaFoldDB" id="A0A380NYD4"/>
<dbReference type="Proteomes" id="UP000254621">
    <property type="component" value="Unassembled WGS sequence"/>
</dbReference>
<name>A0A380NYD4_WEIVI</name>
<dbReference type="InterPro" id="IPR022496">
    <property type="entry name" value="T6A_TsaB"/>
</dbReference>
<evidence type="ECO:0000313" key="3">
    <source>
        <dbReference type="Proteomes" id="UP000254621"/>
    </source>
</evidence>
<accession>A0A380NYD4</accession>
<evidence type="ECO:0000313" key="2">
    <source>
        <dbReference type="EMBL" id="SUP52586.1"/>
    </source>
</evidence>
<dbReference type="GO" id="GO:0002949">
    <property type="term" value="P:tRNA threonylcarbamoyladenosine modification"/>
    <property type="evidence" value="ECO:0007669"/>
    <property type="project" value="InterPro"/>
</dbReference>
<proteinExistence type="predicted"/>
<dbReference type="STRING" id="1629.IV50_GL000703"/>
<dbReference type="PANTHER" id="PTHR11735:SF11">
    <property type="entry name" value="TRNA THREONYLCARBAMOYLADENOSINE BIOSYNTHESIS PROTEIN TSAB"/>
    <property type="match status" value="1"/>
</dbReference>
<sequence length="255" mass="28340">MGKTLAFDTSNQALSVAIFENGTLLGQREANVARNHSGQLLPFIDELTKSVGWQPADLDRVVVSQGPGSYTGLRIGVTTAKTLAFTLNLELAGVSSLAVLASNVEHSKSVIVPMMDARNQNLYAGAYQWQNGQFVSIVTDEHTNLDVLIEQLAQLHEQLIFAGEYANFQDELEMTFPTAEFAEDVLPHASHLPELVQEADVLTDMNDIHQFVPKYHRLSQAEADWARAHPDAGDVDYVENFKAWLYWHTHPIPKN</sequence>
<dbReference type="PANTHER" id="PTHR11735">
    <property type="entry name" value="TRNA N6-ADENOSINE THREONYLCARBAMOYLTRANSFERASE"/>
    <property type="match status" value="1"/>
</dbReference>
<dbReference type="CDD" id="cd24032">
    <property type="entry name" value="ASKHA_NBD_TsaB"/>
    <property type="match status" value="1"/>
</dbReference>
<dbReference type="EMBL" id="UHIV01000001">
    <property type="protein sequence ID" value="SUP52586.1"/>
    <property type="molecule type" value="Genomic_DNA"/>
</dbReference>
<gene>
    <name evidence="2" type="primary">ydiC</name>
    <name evidence="2" type="ORF">NCTC13645_00483</name>
</gene>
<dbReference type="Gene3D" id="3.30.420.40">
    <property type="match status" value="2"/>
</dbReference>
<protein>
    <submittedName>
        <fullName evidence="2">UGMP family protein</fullName>
    </submittedName>
</protein>